<reference evidence="2" key="1">
    <citation type="submission" date="2024-07" db="EMBL/GenBank/DDBJ databases">
        <title>Two chromosome-level genome assemblies of Korean endemic species Abeliophyllum distichum and Forsythia ovata (Oleaceae).</title>
        <authorList>
            <person name="Jang H."/>
        </authorList>
    </citation>
    <scope>NUCLEOTIDE SEQUENCE [LARGE SCALE GENOMIC DNA]</scope>
</reference>
<gene>
    <name evidence="1" type="ORF">Fot_10410</name>
</gene>
<name>A0ABD1WGR3_9LAMI</name>
<sequence>MSNHYQFSPLSSFFLPATTKTITHHHSSTVAPTTNNPILITCLYNTGLGLFALPGSATSSAAPFTSISSSTNALPPPPSRRMTKRLFTFKFEDEEDYNYLNNNKNGNFIWSKQSFGFRFETKKMKKGLLRLVESSSSSSLSSVSSSYSSVMEWASMEENELKALFGFSLKRTRV</sequence>
<evidence type="ECO:0000313" key="1">
    <source>
        <dbReference type="EMBL" id="KAL2548880.1"/>
    </source>
</evidence>
<proteinExistence type="predicted"/>
<protein>
    <submittedName>
        <fullName evidence="1">Uncharacterized protein</fullName>
    </submittedName>
</protein>
<comment type="caution">
    <text evidence="1">The sequence shown here is derived from an EMBL/GenBank/DDBJ whole genome shotgun (WGS) entry which is preliminary data.</text>
</comment>
<dbReference type="Proteomes" id="UP001604277">
    <property type="component" value="Unassembled WGS sequence"/>
</dbReference>
<dbReference type="AlphaFoldDB" id="A0ABD1WGR3"/>
<dbReference type="EMBL" id="JBFOLJ010000003">
    <property type="protein sequence ID" value="KAL2548880.1"/>
    <property type="molecule type" value="Genomic_DNA"/>
</dbReference>
<organism evidence="1 2">
    <name type="scientific">Forsythia ovata</name>
    <dbReference type="NCBI Taxonomy" id="205694"/>
    <lineage>
        <taxon>Eukaryota</taxon>
        <taxon>Viridiplantae</taxon>
        <taxon>Streptophyta</taxon>
        <taxon>Embryophyta</taxon>
        <taxon>Tracheophyta</taxon>
        <taxon>Spermatophyta</taxon>
        <taxon>Magnoliopsida</taxon>
        <taxon>eudicotyledons</taxon>
        <taxon>Gunneridae</taxon>
        <taxon>Pentapetalae</taxon>
        <taxon>asterids</taxon>
        <taxon>lamiids</taxon>
        <taxon>Lamiales</taxon>
        <taxon>Oleaceae</taxon>
        <taxon>Forsythieae</taxon>
        <taxon>Forsythia</taxon>
    </lineage>
</organism>
<keyword evidence="2" id="KW-1185">Reference proteome</keyword>
<evidence type="ECO:0000313" key="2">
    <source>
        <dbReference type="Proteomes" id="UP001604277"/>
    </source>
</evidence>
<accession>A0ABD1WGR3</accession>